<proteinExistence type="predicted"/>
<dbReference type="RefSeq" id="XP_016480090.1">
    <property type="nucleotide sequence ID" value="XM_016624604.1"/>
</dbReference>
<protein>
    <submittedName>
        <fullName evidence="1">Uncharacterized protein</fullName>
    </submittedName>
</protein>
<organism evidence="1">
    <name type="scientific">Nicotiana tabacum</name>
    <name type="common">Common tobacco</name>
    <dbReference type="NCBI Taxonomy" id="4097"/>
    <lineage>
        <taxon>Eukaryota</taxon>
        <taxon>Viridiplantae</taxon>
        <taxon>Streptophyta</taxon>
        <taxon>Embryophyta</taxon>
        <taxon>Tracheophyta</taxon>
        <taxon>Spermatophyta</taxon>
        <taxon>Magnoliopsida</taxon>
        <taxon>eudicotyledons</taxon>
        <taxon>Gunneridae</taxon>
        <taxon>Pentapetalae</taxon>
        <taxon>asterids</taxon>
        <taxon>lamiids</taxon>
        <taxon>Solanales</taxon>
        <taxon>Solanaceae</taxon>
        <taxon>Nicotianoideae</taxon>
        <taxon>Nicotianeae</taxon>
        <taxon>Nicotiana</taxon>
    </lineage>
</organism>
<gene>
    <name evidence="1" type="primary">LOC107801296</name>
</gene>
<dbReference type="PaxDb" id="4097-A0A1S4AU44"/>
<dbReference type="AlphaFoldDB" id="A0A1S4AU44"/>
<name>A0A1S4AU44_TOBAC</name>
<dbReference type="KEGG" id="nta:107801296"/>
<evidence type="ECO:0000313" key="1">
    <source>
        <dbReference type="RefSeq" id="XP_016480090.1"/>
    </source>
</evidence>
<accession>A0A1S4AU44</accession>
<dbReference type="OrthoDB" id="1723222at2759"/>
<sequence>MESAIELPLHIIRKQVDKLRTTYKTPIGASPYKLVYGNACHLPVELEHKAYWGIKKLNMDLEGTGEKRLFQLNELDEFRLKLFPGKLKSRWPGPFEVVRVAPYGAIKLRVLNGERNVLVNGHRDKHDWGGIIDREKTKVALADE</sequence>
<reference evidence="1" key="1">
    <citation type="submission" date="2025-08" db="UniProtKB">
        <authorList>
            <consortium name="RefSeq"/>
        </authorList>
    </citation>
    <scope>IDENTIFICATION</scope>
</reference>